<gene>
    <name evidence="3" type="ORF">DRV85_18815</name>
</gene>
<reference evidence="3 4" key="1">
    <citation type="submission" date="2018-07" db="EMBL/GenBank/DDBJ databases">
        <title>Rhodosalinus sp. strain E84T genomic sequence and assembly.</title>
        <authorList>
            <person name="Liu Z.-W."/>
            <person name="Lu D.-C."/>
        </authorList>
    </citation>
    <scope>NUCLEOTIDE SEQUENCE [LARGE SCALE GENOMIC DNA]</scope>
    <source>
        <strain evidence="3 4">E84</strain>
    </source>
</reference>
<keyword evidence="4" id="KW-1185">Reference proteome</keyword>
<dbReference type="InterPro" id="IPR034154">
    <property type="entry name" value="TOPRIM_DnaG/twinkle"/>
</dbReference>
<dbReference type="RefSeq" id="WP_113291003.1">
    <property type="nucleotide sequence ID" value="NZ_QNTQ01000050.1"/>
</dbReference>
<dbReference type="Proteomes" id="UP000253370">
    <property type="component" value="Unassembled WGS sequence"/>
</dbReference>
<accession>A0A365U3P7</accession>
<feature type="domain" description="Toprim" evidence="2">
    <location>
        <begin position="168"/>
        <end position="262"/>
    </location>
</feature>
<feature type="compositionally biased region" description="Low complexity" evidence="1">
    <location>
        <begin position="50"/>
        <end position="59"/>
    </location>
</feature>
<protein>
    <recommendedName>
        <fullName evidence="2">Toprim domain-containing protein</fullName>
    </recommendedName>
</protein>
<dbReference type="InterPro" id="IPR006171">
    <property type="entry name" value="TOPRIM_dom"/>
</dbReference>
<dbReference type="Pfam" id="PF13362">
    <property type="entry name" value="Toprim_3"/>
    <property type="match status" value="1"/>
</dbReference>
<proteinExistence type="predicted"/>
<evidence type="ECO:0000259" key="2">
    <source>
        <dbReference type="Pfam" id="PF13362"/>
    </source>
</evidence>
<feature type="region of interest" description="Disordered" evidence="1">
    <location>
        <begin position="21"/>
        <end position="75"/>
    </location>
</feature>
<comment type="caution">
    <text evidence="3">The sequence shown here is derived from an EMBL/GenBank/DDBJ whole genome shotgun (WGS) entry which is preliminary data.</text>
</comment>
<evidence type="ECO:0000313" key="3">
    <source>
        <dbReference type="EMBL" id="RBI82412.1"/>
    </source>
</evidence>
<dbReference type="EMBL" id="QNTQ01000050">
    <property type="protein sequence ID" value="RBI82412.1"/>
    <property type="molecule type" value="Genomic_DNA"/>
</dbReference>
<dbReference type="AlphaFoldDB" id="A0A365U3P7"/>
<feature type="non-terminal residue" evidence="3">
    <location>
        <position position="365"/>
    </location>
</feature>
<dbReference type="CDD" id="cd01029">
    <property type="entry name" value="TOPRIM_primases"/>
    <property type="match status" value="1"/>
</dbReference>
<feature type="non-terminal residue" evidence="3">
    <location>
        <position position="1"/>
    </location>
</feature>
<sequence>SDLVGRDLGMAREDATDWIADRIGMAAPPRPIRQPSTRGATAANDPAEPPTTLATAPPLESDPDDKAGLAPNRADEAAARAARIWGSARPAPEDHPYLVAKRATPLALRMDAGRRLVVPLQDIDGRIHSIETIAPDGAKRFLAGGAKKGHFAVVGAEPVPLPEPTCPVLICEGWATGASLHIATGHTVIAAMDAGNLMPVAEALRARFPDADLVLVADNDAKPDRDGNPGVDAARKVALAVDGRLAVPERPGDANDLFCAEGLDAVSALVAGAARIPPPPPTYPAPVLSPDEARVRLAEAIDGFMAAIPDYWAAVEAAQEEAKSADAGRDPLDFNLVARAALPPLLGLPVDVGLGKTSSARAAIA</sequence>
<organism evidence="3 4">
    <name type="scientific">Rhodosalinus halophilus</name>
    <dbReference type="NCBI Taxonomy" id="2259333"/>
    <lineage>
        <taxon>Bacteria</taxon>
        <taxon>Pseudomonadati</taxon>
        <taxon>Pseudomonadota</taxon>
        <taxon>Alphaproteobacteria</taxon>
        <taxon>Rhodobacterales</taxon>
        <taxon>Paracoccaceae</taxon>
        <taxon>Rhodosalinus</taxon>
    </lineage>
</organism>
<evidence type="ECO:0000313" key="4">
    <source>
        <dbReference type="Proteomes" id="UP000253370"/>
    </source>
</evidence>
<name>A0A365U3P7_9RHOB</name>
<evidence type="ECO:0000256" key="1">
    <source>
        <dbReference type="SAM" id="MobiDB-lite"/>
    </source>
</evidence>